<dbReference type="PANTHER" id="PTHR30469:SF18">
    <property type="entry name" value="RESISTANCE-NODULATION-CELL DIVISION (RND) EFFLUX MEMBRANE FUSION PROTEIN-RELATED"/>
    <property type="match status" value="1"/>
</dbReference>
<protein>
    <submittedName>
        <fullName evidence="8">Efflux transporter periplasmic adaptor subunit</fullName>
    </submittedName>
</protein>
<dbReference type="GO" id="GO:1990281">
    <property type="term" value="C:efflux pump complex"/>
    <property type="evidence" value="ECO:0007669"/>
    <property type="project" value="TreeGrafter"/>
</dbReference>
<dbReference type="InterPro" id="IPR058624">
    <property type="entry name" value="MdtA-like_HH"/>
</dbReference>
<proteinExistence type="inferred from homology"/>
<dbReference type="STRING" id="252474.B1A74_02145"/>
<dbReference type="NCBIfam" id="TIGR01730">
    <property type="entry name" value="RND_mfp"/>
    <property type="match status" value="1"/>
</dbReference>
<keyword evidence="3" id="KW-0732">Signal</keyword>
<dbReference type="SUPFAM" id="SSF111369">
    <property type="entry name" value="HlyD-like secretion proteins"/>
    <property type="match status" value="1"/>
</dbReference>
<dbReference type="AlphaFoldDB" id="A0A1V3A0T6"/>
<keyword evidence="2" id="KW-0175">Coiled coil</keyword>
<feature type="signal peptide" evidence="3">
    <location>
        <begin position="1"/>
        <end position="22"/>
    </location>
</feature>
<dbReference type="Pfam" id="PF25917">
    <property type="entry name" value="BSH_RND"/>
    <property type="match status" value="1"/>
</dbReference>
<dbReference type="Gene3D" id="2.40.420.20">
    <property type="match status" value="1"/>
</dbReference>
<dbReference type="PANTHER" id="PTHR30469">
    <property type="entry name" value="MULTIDRUG RESISTANCE PROTEIN MDTA"/>
    <property type="match status" value="1"/>
</dbReference>
<feature type="domain" description="CusB-like beta-barrel" evidence="6">
    <location>
        <begin position="199"/>
        <end position="268"/>
    </location>
</feature>
<feature type="chain" id="PRO_5010745091" evidence="3">
    <location>
        <begin position="23"/>
        <end position="349"/>
    </location>
</feature>
<evidence type="ECO:0000259" key="4">
    <source>
        <dbReference type="Pfam" id="PF25876"/>
    </source>
</evidence>
<dbReference type="Pfam" id="PF25876">
    <property type="entry name" value="HH_MFP_RND"/>
    <property type="match status" value="1"/>
</dbReference>
<feature type="domain" description="CzcB-like C-terminal circularly permuted SH3-like" evidence="7">
    <location>
        <begin position="278"/>
        <end position="332"/>
    </location>
</feature>
<dbReference type="InterPro" id="IPR006143">
    <property type="entry name" value="RND_pump_MFP"/>
</dbReference>
<gene>
    <name evidence="8" type="ORF">B1A74_02145</name>
</gene>
<feature type="coiled-coil region" evidence="2">
    <location>
        <begin position="92"/>
        <end position="157"/>
    </location>
</feature>
<evidence type="ECO:0000259" key="7">
    <source>
        <dbReference type="Pfam" id="PF25975"/>
    </source>
</evidence>
<evidence type="ECO:0000259" key="5">
    <source>
        <dbReference type="Pfam" id="PF25917"/>
    </source>
</evidence>
<feature type="domain" description="Multidrug resistance protein MdtA-like alpha-helical hairpin" evidence="4">
    <location>
        <begin position="92"/>
        <end position="161"/>
    </location>
</feature>
<evidence type="ECO:0000259" key="6">
    <source>
        <dbReference type="Pfam" id="PF25954"/>
    </source>
</evidence>
<dbReference type="Gene3D" id="2.40.30.170">
    <property type="match status" value="1"/>
</dbReference>
<keyword evidence="9" id="KW-1185">Reference proteome</keyword>
<dbReference type="Pfam" id="PF25954">
    <property type="entry name" value="Beta-barrel_RND_2"/>
    <property type="match status" value="1"/>
</dbReference>
<sequence>MTRLPILGAALLALALPLTAQADDLPFETAEAERLTLPQERVLDGRVEAVQRSTISAQTSGRVREIYVDVDDFVEEDELLLRISDVQQQARLSQAEGDLADARARFREARSEFERIREVFEQNVVSRSEFERAEAQLESARARLRSAEGRVDEAREQLGYTEVYAPYSGIVTERMVEVGESVSPGSPLLAGLSLDRLRVEVDVPQRLMPGLRDRREAEVILDSGERIAAENLTLFPYADPRSGTFRVRVNLPEDENNRGLFPGMFVKSAFVLDEVERLMVPQEAVAYRSEVIAVYVIDEQGRVRFRQVRTGREHDGMIEILGGLREGERVALDPVHAAIFMKEHQQVTR</sequence>
<evidence type="ECO:0000256" key="1">
    <source>
        <dbReference type="ARBA" id="ARBA00009477"/>
    </source>
</evidence>
<evidence type="ECO:0000313" key="8">
    <source>
        <dbReference type="EMBL" id="OOC10960.1"/>
    </source>
</evidence>
<dbReference type="Gene3D" id="2.40.50.100">
    <property type="match status" value="1"/>
</dbReference>
<comment type="similarity">
    <text evidence="1">Belongs to the membrane fusion protein (MFP) (TC 8.A.1) family.</text>
</comment>
<dbReference type="EMBL" id="MUZR01000007">
    <property type="protein sequence ID" value="OOC10960.1"/>
    <property type="molecule type" value="Genomic_DNA"/>
</dbReference>
<reference evidence="8 9" key="1">
    <citation type="submission" date="2017-02" db="EMBL/GenBank/DDBJ databases">
        <title>Genomic diversity within the haloalkaliphilic genus Thioalkalivibrio.</title>
        <authorList>
            <person name="Ahn A.-C."/>
            <person name="Meier-Kolthoff J."/>
            <person name="Overmars L."/>
            <person name="Richter M."/>
            <person name="Woyke T."/>
            <person name="Sorokin D.Y."/>
            <person name="Muyzer G."/>
        </authorList>
    </citation>
    <scope>NUCLEOTIDE SEQUENCE [LARGE SCALE GENOMIC DNA]</scope>
    <source>
        <strain evidence="8 9">HL17</strain>
    </source>
</reference>
<dbReference type="GO" id="GO:0015562">
    <property type="term" value="F:efflux transmembrane transporter activity"/>
    <property type="evidence" value="ECO:0007669"/>
    <property type="project" value="TreeGrafter"/>
</dbReference>
<dbReference type="RefSeq" id="WP_018946421.1">
    <property type="nucleotide sequence ID" value="NZ_MUZR01000007.1"/>
</dbReference>
<dbReference type="InterPro" id="IPR058649">
    <property type="entry name" value="CzcB_C"/>
</dbReference>
<feature type="domain" description="Multidrug resistance protein MdtA-like barrel-sandwich hybrid" evidence="5">
    <location>
        <begin position="53"/>
        <end position="186"/>
    </location>
</feature>
<name>A0A1V3A0T6_9GAMM</name>
<evidence type="ECO:0000313" key="9">
    <source>
        <dbReference type="Proteomes" id="UP000189177"/>
    </source>
</evidence>
<organism evidence="8 9">
    <name type="scientific">Thioalkalivibrio halophilus</name>
    <dbReference type="NCBI Taxonomy" id="252474"/>
    <lineage>
        <taxon>Bacteria</taxon>
        <taxon>Pseudomonadati</taxon>
        <taxon>Pseudomonadota</taxon>
        <taxon>Gammaproteobacteria</taxon>
        <taxon>Chromatiales</taxon>
        <taxon>Ectothiorhodospiraceae</taxon>
        <taxon>Thioalkalivibrio</taxon>
    </lineage>
</organism>
<evidence type="ECO:0000256" key="2">
    <source>
        <dbReference type="SAM" id="Coils"/>
    </source>
</evidence>
<dbReference type="Gene3D" id="1.10.287.470">
    <property type="entry name" value="Helix hairpin bin"/>
    <property type="match status" value="1"/>
</dbReference>
<dbReference type="OrthoDB" id="5730196at2"/>
<dbReference type="InterPro" id="IPR058625">
    <property type="entry name" value="MdtA-like_BSH"/>
</dbReference>
<dbReference type="Proteomes" id="UP000189177">
    <property type="component" value="Unassembled WGS sequence"/>
</dbReference>
<evidence type="ECO:0000256" key="3">
    <source>
        <dbReference type="SAM" id="SignalP"/>
    </source>
</evidence>
<dbReference type="InterPro" id="IPR058792">
    <property type="entry name" value="Beta-barrel_RND_2"/>
</dbReference>
<comment type="caution">
    <text evidence="8">The sequence shown here is derived from an EMBL/GenBank/DDBJ whole genome shotgun (WGS) entry which is preliminary data.</text>
</comment>
<dbReference type="Pfam" id="PF25975">
    <property type="entry name" value="CzcB_C"/>
    <property type="match status" value="1"/>
</dbReference>
<accession>A0A1V3A0T6</accession>